<dbReference type="Gene3D" id="3.40.50.300">
    <property type="entry name" value="P-loop containing nucleotide triphosphate hydrolases"/>
    <property type="match status" value="1"/>
</dbReference>
<dbReference type="GeneID" id="127746694"/>
<dbReference type="InterPro" id="IPR032675">
    <property type="entry name" value="LRR_dom_sf"/>
</dbReference>
<dbReference type="PANTHER" id="PTHR11017">
    <property type="entry name" value="LEUCINE-RICH REPEAT-CONTAINING PROTEIN"/>
    <property type="match status" value="1"/>
</dbReference>
<dbReference type="Pfam" id="PF00931">
    <property type="entry name" value="NB-ARC"/>
    <property type="match status" value="1"/>
</dbReference>
<keyword evidence="3" id="KW-1185">Reference proteome</keyword>
<evidence type="ECO:0000256" key="1">
    <source>
        <dbReference type="ARBA" id="ARBA00023027"/>
    </source>
</evidence>
<keyword evidence="1" id="KW-0520">NAD</keyword>
<sequence length="925" mass="103930">MASTAVGEASSSSTPPPTRSCTYHVFLSFRGEDTRAGFISHLYAALDRKGITIYKDDINLPQSEAISNELLRAIEDSMFAVVVLSPNYASSTWCLDELQKIVEYKNNLGLQIVPVFYGMEPSDVRHQIRTFEDAFRNHEGRLGGDSEKVKRWREALIQVPYRQDEATIVESIAQHIHTKLFPKLPPSDEKLVGIASKVEEVIKLADIRVNDVRFIGIWGMGGIGKTTIAHAVYKSMEDNEFKVCCFLEIIRENCKKKGLVQVQMDVLAQCHIKCKLDNENQGREVIKNALCKKKVLLVLDDASDISQLDNLAGKRGYLEISQEIVEHSGCLPLALKYLISWRCMTCYNIVSQSPNDGSELSRLWSANHINRVLKQNKVVKETESIVIKFCGDGLDVRGRSLVFSSNMCKLKLLILDGVTAHIISNIPTSLKVLRWTECPMESLPLKEDEHYELVEIDLSYSKIKHVWHGKKVNLFKISRKAKTLRSVRVQAAEAKARSSGAPNLEKLHVSCCCELNDIHSSLAVHKSLVELNLTEYPKLRTLAVGKLEMSSLRELDLSQCVNLKKLTEFGECMTKLACLSLCDTPIERLPTTTSTGCLKSLSELHLSICRKHCTFEATCMPLRTNPGCKSCSACGSLSSLGNLGGLTTLRLWGCQSPTCLNDSVSDECPNLIELLLSLKSQTRLTTLQLFQCFPKSRDLTTLDIGELESLTDLDLSYNKFARVPISIYNHPKLRRLKLDNCHNLEVLPELPPSLRELHARDCGSLDPSSFGIILKACSAFAAKAASKRRDGDDLLQMQMLTTGKKIPSWFDHLGEDNVVLVPFPGNEGNTIALALCFRFRGNWNSFPALPSLTCNGREFLGNNSLITVKEAEHSQLYFILCRRYCFSRLLFRDQDNRFQMSFPGDRDIQVQRCGSRWVYREDIET</sequence>
<dbReference type="KEGG" id="adu:127746694"/>
<dbReference type="PRINTS" id="PR00364">
    <property type="entry name" value="DISEASERSIST"/>
</dbReference>
<evidence type="ECO:0000259" key="2">
    <source>
        <dbReference type="PROSITE" id="PS50104"/>
    </source>
</evidence>
<dbReference type="InterPro" id="IPR035897">
    <property type="entry name" value="Toll_tir_struct_dom_sf"/>
</dbReference>
<dbReference type="Pfam" id="PF01582">
    <property type="entry name" value="TIR"/>
    <property type="match status" value="1"/>
</dbReference>
<protein>
    <submittedName>
        <fullName evidence="4">TMV resistance protein N-like</fullName>
    </submittedName>
</protein>
<dbReference type="PANTHER" id="PTHR11017:SF559">
    <property type="entry name" value="DISEASE RESISTANCE PROTEIN CHL1"/>
    <property type="match status" value="1"/>
</dbReference>
<name>A0A9C6WV60_ARADU</name>
<dbReference type="SUPFAM" id="SSF52200">
    <property type="entry name" value="Toll/Interleukin receptor TIR domain"/>
    <property type="match status" value="1"/>
</dbReference>
<dbReference type="GO" id="GO:0007165">
    <property type="term" value="P:signal transduction"/>
    <property type="evidence" value="ECO:0007669"/>
    <property type="project" value="InterPro"/>
</dbReference>
<dbReference type="GO" id="GO:0043531">
    <property type="term" value="F:ADP binding"/>
    <property type="evidence" value="ECO:0007669"/>
    <property type="project" value="InterPro"/>
</dbReference>
<dbReference type="RefSeq" id="XP_052116643.1">
    <property type="nucleotide sequence ID" value="XM_052260683.1"/>
</dbReference>
<dbReference type="AlphaFoldDB" id="A0A9C6WV60"/>
<dbReference type="Gene3D" id="3.80.10.10">
    <property type="entry name" value="Ribonuclease Inhibitor"/>
    <property type="match status" value="2"/>
</dbReference>
<feature type="domain" description="TIR" evidence="2">
    <location>
        <begin position="21"/>
        <end position="156"/>
    </location>
</feature>
<evidence type="ECO:0000313" key="4">
    <source>
        <dbReference type="RefSeq" id="XP_052116643.1"/>
    </source>
</evidence>
<dbReference type="Gene3D" id="3.40.50.10140">
    <property type="entry name" value="Toll/interleukin-1 receptor homology (TIR) domain"/>
    <property type="match status" value="1"/>
</dbReference>
<dbReference type="SUPFAM" id="SSF52058">
    <property type="entry name" value="L domain-like"/>
    <property type="match status" value="1"/>
</dbReference>
<dbReference type="Proteomes" id="UP000515211">
    <property type="component" value="Chromosome 4"/>
</dbReference>
<dbReference type="InterPro" id="IPR002182">
    <property type="entry name" value="NB-ARC"/>
</dbReference>
<dbReference type="InterPro" id="IPR000157">
    <property type="entry name" value="TIR_dom"/>
</dbReference>
<dbReference type="FunFam" id="3.40.50.10140:FF:000007">
    <property type="entry name" value="Disease resistance protein (TIR-NBS-LRR class)"/>
    <property type="match status" value="1"/>
</dbReference>
<proteinExistence type="predicted"/>
<organism evidence="3 4">
    <name type="scientific">Arachis duranensis</name>
    <name type="common">Wild peanut</name>
    <dbReference type="NCBI Taxonomy" id="130453"/>
    <lineage>
        <taxon>Eukaryota</taxon>
        <taxon>Viridiplantae</taxon>
        <taxon>Streptophyta</taxon>
        <taxon>Embryophyta</taxon>
        <taxon>Tracheophyta</taxon>
        <taxon>Spermatophyta</taxon>
        <taxon>Magnoliopsida</taxon>
        <taxon>eudicotyledons</taxon>
        <taxon>Gunneridae</taxon>
        <taxon>Pentapetalae</taxon>
        <taxon>rosids</taxon>
        <taxon>fabids</taxon>
        <taxon>Fabales</taxon>
        <taxon>Fabaceae</taxon>
        <taxon>Papilionoideae</taxon>
        <taxon>50 kb inversion clade</taxon>
        <taxon>dalbergioids sensu lato</taxon>
        <taxon>Dalbergieae</taxon>
        <taxon>Pterocarpus clade</taxon>
        <taxon>Arachis</taxon>
    </lineage>
</organism>
<gene>
    <name evidence="4" type="primary">LOC127746694</name>
</gene>
<dbReference type="InterPro" id="IPR044974">
    <property type="entry name" value="Disease_R_plants"/>
</dbReference>
<dbReference type="SMART" id="SM00255">
    <property type="entry name" value="TIR"/>
    <property type="match status" value="1"/>
</dbReference>
<accession>A0A9C6WV60</accession>
<dbReference type="SUPFAM" id="SSF52540">
    <property type="entry name" value="P-loop containing nucleoside triphosphate hydrolases"/>
    <property type="match status" value="1"/>
</dbReference>
<dbReference type="PROSITE" id="PS50104">
    <property type="entry name" value="TIR"/>
    <property type="match status" value="1"/>
</dbReference>
<dbReference type="InterPro" id="IPR027417">
    <property type="entry name" value="P-loop_NTPase"/>
</dbReference>
<reference evidence="4" key="2">
    <citation type="submission" date="2025-08" db="UniProtKB">
        <authorList>
            <consortium name="RefSeq"/>
        </authorList>
    </citation>
    <scope>IDENTIFICATION</scope>
    <source>
        <tissue evidence="4">Whole plant</tissue>
    </source>
</reference>
<reference evidence="3" key="1">
    <citation type="journal article" date="2016" name="Nat. Genet.">
        <title>The genome sequences of Arachis duranensis and Arachis ipaensis, the diploid ancestors of cultivated peanut.</title>
        <authorList>
            <person name="Bertioli D.J."/>
            <person name="Cannon S.B."/>
            <person name="Froenicke L."/>
            <person name="Huang G."/>
            <person name="Farmer A.D."/>
            <person name="Cannon E.K."/>
            <person name="Liu X."/>
            <person name="Gao D."/>
            <person name="Clevenger J."/>
            <person name="Dash S."/>
            <person name="Ren L."/>
            <person name="Moretzsohn M.C."/>
            <person name="Shirasawa K."/>
            <person name="Huang W."/>
            <person name="Vidigal B."/>
            <person name="Abernathy B."/>
            <person name="Chu Y."/>
            <person name="Niederhuth C.E."/>
            <person name="Umale P."/>
            <person name="Araujo A.C."/>
            <person name="Kozik A."/>
            <person name="Kim K.D."/>
            <person name="Burow M.D."/>
            <person name="Varshney R.K."/>
            <person name="Wang X."/>
            <person name="Zhang X."/>
            <person name="Barkley N."/>
            <person name="Guimaraes P.M."/>
            <person name="Isobe S."/>
            <person name="Guo B."/>
            <person name="Liao B."/>
            <person name="Stalker H.T."/>
            <person name="Schmitz R.J."/>
            <person name="Scheffler B.E."/>
            <person name="Leal-Bertioli S.C."/>
            <person name="Xun X."/>
            <person name="Jackson S.A."/>
            <person name="Michelmore R."/>
            <person name="Ozias-Akins P."/>
        </authorList>
    </citation>
    <scope>NUCLEOTIDE SEQUENCE [LARGE SCALE GENOMIC DNA]</scope>
    <source>
        <strain evidence="3">cv. V14167</strain>
    </source>
</reference>
<evidence type="ECO:0000313" key="3">
    <source>
        <dbReference type="Proteomes" id="UP000515211"/>
    </source>
</evidence>
<dbReference type="GO" id="GO:0006952">
    <property type="term" value="P:defense response"/>
    <property type="evidence" value="ECO:0007669"/>
    <property type="project" value="InterPro"/>
</dbReference>